<keyword evidence="1" id="KW-0805">Transcription regulation</keyword>
<dbReference type="RefSeq" id="XP_016629058.1">
    <property type="nucleotide sequence ID" value="XM_016779739.1"/>
</dbReference>
<accession>A0A0D2GZJ2</accession>
<evidence type="ECO:0000256" key="2">
    <source>
        <dbReference type="ARBA" id="ARBA00023125"/>
    </source>
</evidence>
<dbReference type="InterPro" id="IPR001138">
    <property type="entry name" value="Zn2Cys6_DnaBD"/>
</dbReference>
<keyword evidence="3" id="KW-0804">Transcription</keyword>
<evidence type="ECO:0000313" key="8">
    <source>
        <dbReference type="Proteomes" id="UP000053411"/>
    </source>
</evidence>
<keyword evidence="8" id="KW-1185">Reference proteome</keyword>
<dbReference type="EMBL" id="KN848084">
    <property type="protein sequence ID" value="KIX94935.1"/>
    <property type="molecule type" value="Genomic_DNA"/>
</dbReference>
<dbReference type="GO" id="GO:0008270">
    <property type="term" value="F:zinc ion binding"/>
    <property type="evidence" value="ECO:0007669"/>
    <property type="project" value="InterPro"/>
</dbReference>
<dbReference type="AlphaFoldDB" id="A0A0D2GZJ2"/>
<dbReference type="VEuPathDB" id="FungiDB:Z520_09245"/>
<name>A0A0D2GZJ2_9EURO</name>
<dbReference type="Gene3D" id="4.10.240.10">
    <property type="entry name" value="Zn(2)-C6 fungal-type DNA-binding domain"/>
    <property type="match status" value="1"/>
</dbReference>
<dbReference type="Pfam" id="PF00172">
    <property type="entry name" value="Zn_clus"/>
    <property type="match status" value="1"/>
</dbReference>
<gene>
    <name evidence="7" type="ORF">Z520_09245</name>
</gene>
<evidence type="ECO:0000256" key="3">
    <source>
        <dbReference type="ARBA" id="ARBA00023163"/>
    </source>
</evidence>
<dbReference type="SUPFAM" id="SSF57701">
    <property type="entry name" value="Zn2/Cys6 DNA-binding domain"/>
    <property type="match status" value="1"/>
</dbReference>
<dbReference type="GO" id="GO:0000981">
    <property type="term" value="F:DNA-binding transcription factor activity, RNA polymerase II-specific"/>
    <property type="evidence" value="ECO:0007669"/>
    <property type="project" value="InterPro"/>
</dbReference>
<evidence type="ECO:0000259" key="6">
    <source>
        <dbReference type="PROSITE" id="PS50048"/>
    </source>
</evidence>
<dbReference type="PROSITE" id="PS00463">
    <property type="entry name" value="ZN2_CY6_FUNGAL_1"/>
    <property type="match status" value="1"/>
</dbReference>
<dbReference type="CDD" id="cd00067">
    <property type="entry name" value="GAL4"/>
    <property type="match status" value="1"/>
</dbReference>
<sequence>MEPPRKKIRRVVNSCLECRRRKIRCDLTSNASDKCSACTARSIACEKWEDSAGCLDSSNLELSARLRRVESLLEKLTDVESLDAVEAALNVGAGDGSITAPIEGHNLPPLISLFDNAVFGHQEQSTPSNGPEHRSPSQGFGGPQNAKLEKLRLVLSALLPTQEDADLITGSTVSAGSIVQNDTADESLKNAWGLGHLNLVDAANERTSMPDFEITTLSKGSPLTIARALMHFAIRIQQMPPEFDTSRLHFHSPIETVLQKYLYYVADLVTSKDDFACTVEGLECLLLQSIFYINDGNLRRAWLAARRALSAAQFLGLQKSYLRCTRSEDNDGTSQRASALMWVRTVMLDRFLAPILGLPCGVGNDCFGEEGVMVPIIDFLDVFERRICVVSGLIAARNQKEPAPGYTTTLDIDERLEKLAKDMGDILTKIPPLNASPHSSVGESPFKLVLSQIWFYQLTIILHIPWMLRAFTDSKYEYSRFACLNASREHLRRYLALRDTNNTQNTARVVDFGTVIAAVTLILNRVESATRDTATSDGEKDMKLVSEVVESMRTVSRGPREFMARQGVEVMKALLALNGARDRNTSDTLRFTIPFFGPIVISRNQTPGGPTPVTTVPDAVDEVDPIESLLRSNKVHSGPQFSGISTGPVHSHHLSFEQANIPDSGWIPPLQAWDFDTIPAWGGSFSLWDVPDWDS</sequence>
<evidence type="ECO:0000313" key="7">
    <source>
        <dbReference type="EMBL" id="KIX94935.1"/>
    </source>
</evidence>
<dbReference type="GO" id="GO:0003677">
    <property type="term" value="F:DNA binding"/>
    <property type="evidence" value="ECO:0007669"/>
    <property type="project" value="UniProtKB-KW"/>
</dbReference>
<dbReference type="PANTHER" id="PTHR47840">
    <property type="entry name" value="ZN(II)2CYS6 TRANSCRIPTION FACTOR (EUROFUNG)-RELATED"/>
    <property type="match status" value="1"/>
</dbReference>
<keyword evidence="4" id="KW-0539">Nucleus</keyword>
<proteinExistence type="predicted"/>
<dbReference type="SMART" id="SM00066">
    <property type="entry name" value="GAL4"/>
    <property type="match status" value="1"/>
</dbReference>
<dbReference type="CDD" id="cd12148">
    <property type="entry name" value="fungal_TF_MHR"/>
    <property type="match status" value="1"/>
</dbReference>
<dbReference type="PANTHER" id="PTHR47840:SF1">
    <property type="entry name" value="ZN(II)2CYS6 TRANSCRIPTION FACTOR (EUROFUNG)"/>
    <property type="match status" value="1"/>
</dbReference>
<protein>
    <recommendedName>
        <fullName evidence="6">Zn(2)-C6 fungal-type domain-containing protein</fullName>
    </recommendedName>
</protein>
<dbReference type="InterPro" id="IPR036864">
    <property type="entry name" value="Zn2-C6_fun-type_DNA-bd_sf"/>
</dbReference>
<dbReference type="Proteomes" id="UP000053411">
    <property type="component" value="Unassembled WGS sequence"/>
</dbReference>
<organism evidence="7 8">
    <name type="scientific">Fonsecaea multimorphosa CBS 102226</name>
    <dbReference type="NCBI Taxonomy" id="1442371"/>
    <lineage>
        <taxon>Eukaryota</taxon>
        <taxon>Fungi</taxon>
        <taxon>Dikarya</taxon>
        <taxon>Ascomycota</taxon>
        <taxon>Pezizomycotina</taxon>
        <taxon>Eurotiomycetes</taxon>
        <taxon>Chaetothyriomycetidae</taxon>
        <taxon>Chaetothyriales</taxon>
        <taxon>Herpotrichiellaceae</taxon>
        <taxon>Fonsecaea</taxon>
    </lineage>
</organism>
<dbReference type="STRING" id="1442371.A0A0D2GZJ2"/>
<feature type="domain" description="Zn(2)-C6 fungal-type" evidence="6">
    <location>
        <begin position="14"/>
        <end position="45"/>
    </location>
</feature>
<evidence type="ECO:0000256" key="1">
    <source>
        <dbReference type="ARBA" id="ARBA00023015"/>
    </source>
</evidence>
<keyword evidence="2" id="KW-0238">DNA-binding</keyword>
<reference evidence="7 8" key="1">
    <citation type="submission" date="2015-01" db="EMBL/GenBank/DDBJ databases">
        <title>The Genome Sequence of Fonsecaea multimorphosa CBS 102226.</title>
        <authorList>
            <consortium name="The Broad Institute Genomics Platform"/>
            <person name="Cuomo C."/>
            <person name="de Hoog S."/>
            <person name="Gorbushina A."/>
            <person name="Stielow B."/>
            <person name="Teixiera M."/>
            <person name="Abouelleil A."/>
            <person name="Chapman S.B."/>
            <person name="Priest M."/>
            <person name="Young S.K."/>
            <person name="Wortman J."/>
            <person name="Nusbaum C."/>
            <person name="Birren B."/>
        </authorList>
    </citation>
    <scope>NUCLEOTIDE SEQUENCE [LARGE SCALE GENOMIC DNA]</scope>
    <source>
        <strain evidence="7 8">CBS 102226</strain>
    </source>
</reference>
<dbReference type="OrthoDB" id="5392779at2759"/>
<dbReference type="GeneID" id="27714991"/>
<feature type="region of interest" description="Disordered" evidence="5">
    <location>
        <begin position="121"/>
        <end position="143"/>
    </location>
</feature>
<dbReference type="PROSITE" id="PS50048">
    <property type="entry name" value="ZN2_CY6_FUNGAL_2"/>
    <property type="match status" value="1"/>
</dbReference>
<evidence type="ECO:0000256" key="4">
    <source>
        <dbReference type="ARBA" id="ARBA00023242"/>
    </source>
</evidence>
<evidence type="ECO:0000256" key="5">
    <source>
        <dbReference type="SAM" id="MobiDB-lite"/>
    </source>
</evidence>